<accession>A0A137P3Z0</accession>
<evidence type="ECO:0000256" key="4">
    <source>
        <dbReference type="ARBA" id="ARBA00022989"/>
    </source>
</evidence>
<feature type="transmembrane region" description="Helical" evidence="6">
    <location>
        <begin position="490"/>
        <end position="510"/>
    </location>
</feature>
<evidence type="ECO:0000256" key="1">
    <source>
        <dbReference type="ARBA" id="ARBA00004141"/>
    </source>
</evidence>
<keyword evidence="2" id="KW-0813">Transport</keyword>
<dbReference type="PANTHER" id="PTHR43243">
    <property type="entry name" value="INNER MEMBRANE TRANSPORTER YGJI-RELATED"/>
    <property type="match status" value="1"/>
</dbReference>
<keyword evidence="5 6" id="KW-0472">Membrane</keyword>
<evidence type="ECO:0000256" key="2">
    <source>
        <dbReference type="ARBA" id="ARBA00022448"/>
    </source>
</evidence>
<sequence>MITNKNIVASTSSEIVEGRAPQGVSRKVGESWIMYKIRCMFATRQIESMLDSMNNNQLKRTLNGWHLTSLGIGTVIGTGIYVLPGVMAYKYTGPAVVLSFILAAISAVFCALSYAELASMIPAAGSSYTYLYATMGELVAWIVGWVMILEFLIGSASISVGWSGYLMQLVGIIRKQPGYSSPWAKSPIEWDESSLSFVIKDGYFNFPAAAVAILCTILLIIGTKESSNFTAVVVVIKVLVIIVFIFGTVDHVNPANWSPFIPENPDGVYAHYGIAGVFKGASIAFGAFAGFEVIANTSQECINPQKHLPIALISTLLVCTVLYVSVCLVMTGAVPYKKLNVSYPVSLAIEATGRTWLQVLIIVGAVFGMTTAIIGCLYSQSRIFYSMSRDGLIPKLFSKIHPKTRTPYLNSMVLGVIVVVAAGILPIDILAEISGISTLINFTFVNFTVTLLRFKRPELERGFKIPFGSILSTIGGIISFALIVTSAPQSILRVFIWILAGILVYFVYGLHRSKLNHPEMYPDEDSKNAVILD</sequence>
<keyword evidence="3 6" id="KW-0812">Transmembrane</keyword>
<dbReference type="AlphaFoldDB" id="A0A137P3Z0"/>
<feature type="transmembrane region" description="Helical" evidence="6">
    <location>
        <begin position="203"/>
        <end position="222"/>
    </location>
</feature>
<reference evidence="7 8" key="1">
    <citation type="journal article" date="2015" name="Genome Biol. Evol.">
        <title>Phylogenomic analyses indicate that early fungi evolved digesting cell walls of algal ancestors of land plants.</title>
        <authorList>
            <person name="Chang Y."/>
            <person name="Wang S."/>
            <person name="Sekimoto S."/>
            <person name="Aerts A.L."/>
            <person name="Choi C."/>
            <person name="Clum A."/>
            <person name="LaButti K.M."/>
            <person name="Lindquist E.A."/>
            <person name="Yee Ngan C."/>
            <person name="Ohm R.A."/>
            <person name="Salamov A.A."/>
            <person name="Grigoriev I.V."/>
            <person name="Spatafora J.W."/>
            <person name="Berbee M.L."/>
        </authorList>
    </citation>
    <scope>NUCLEOTIDE SEQUENCE [LARGE SCALE GENOMIC DNA]</scope>
    <source>
        <strain evidence="7 8">NRRL 28638</strain>
    </source>
</reference>
<keyword evidence="4 6" id="KW-1133">Transmembrane helix</keyword>
<feature type="transmembrane region" description="Helical" evidence="6">
    <location>
        <begin position="356"/>
        <end position="379"/>
    </location>
</feature>
<feature type="transmembrane region" description="Helical" evidence="6">
    <location>
        <begin position="95"/>
        <end position="117"/>
    </location>
</feature>
<feature type="transmembrane region" description="Helical" evidence="6">
    <location>
        <begin position="433"/>
        <end position="453"/>
    </location>
</feature>
<comment type="subcellular location">
    <subcellularLocation>
        <location evidence="1">Membrane</location>
        <topology evidence="1">Multi-pass membrane protein</topology>
    </subcellularLocation>
</comment>
<dbReference type="Gene3D" id="1.20.1740.10">
    <property type="entry name" value="Amino acid/polyamine transporter I"/>
    <property type="match status" value="1"/>
</dbReference>
<protein>
    <submittedName>
        <fullName evidence="7">Amino acid transporter</fullName>
    </submittedName>
</protein>
<feature type="transmembrane region" description="Helical" evidence="6">
    <location>
        <begin position="465"/>
        <end position="484"/>
    </location>
</feature>
<dbReference type="Pfam" id="PF13520">
    <property type="entry name" value="AA_permease_2"/>
    <property type="match status" value="1"/>
</dbReference>
<gene>
    <name evidence="7" type="ORF">CONCODRAFT_7822</name>
</gene>
<evidence type="ECO:0000256" key="6">
    <source>
        <dbReference type="SAM" id="Phobius"/>
    </source>
</evidence>
<dbReference type="OrthoDB" id="5982228at2759"/>
<dbReference type="GO" id="GO:0015171">
    <property type="term" value="F:amino acid transmembrane transporter activity"/>
    <property type="evidence" value="ECO:0007669"/>
    <property type="project" value="TreeGrafter"/>
</dbReference>
<dbReference type="GO" id="GO:0016020">
    <property type="term" value="C:membrane"/>
    <property type="evidence" value="ECO:0007669"/>
    <property type="project" value="UniProtKB-SubCell"/>
</dbReference>
<feature type="transmembrane region" description="Helical" evidence="6">
    <location>
        <begin position="62"/>
        <end position="83"/>
    </location>
</feature>
<dbReference type="PIRSF" id="PIRSF006060">
    <property type="entry name" value="AA_transporter"/>
    <property type="match status" value="1"/>
</dbReference>
<dbReference type="Proteomes" id="UP000070444">
    <property type="component" value="Unassembled WGS sequence"/>
</dbReference>
<dbReference type="OMA" id="VAIMFTN"/>
<feature type="transmembrane region" description="Helical" evidence="6">
    <location>
        <begin position="229"/>
        <end position="249"/>
    </location>
</feature>
<dbReference type="InterPro" id="IPR002293">
    <property type="entry name" value="AA/rel_permease1"/>
</dbReference>
<feature type="transmembrane region" description="Helical" evidence="6">
    <location>
        <begin position="138"/>
        <end position="162"/>
    </location>
</feature>
<feature type="transmembrane region" description="Helical" evidence="6">
    <location>
        <begin position="408"/>
        <end position="427"/>
    </location>
</feature>
<feature type="transmembrane region" description="Helical" evidence="6">
    <location>
        <begin position="310"/>
        <end position="336"/>
    </location>
</feature>
<evidence type="ECO:0000313" key="7">
    <source>
        <dbReference type="EMBL" id="KXN69737.1"/>
    </source>
</evidence>
<dbReference type="STRING" id="796925.A0A137P3Z0"/>
<feature type="transmembrane region" description="Helical" evidence="6">
    <location>
        <begin position="269"/>
        <end position="289"/>
    </location>
</feature>
<evidence type="ECO:0000256" key="5">
    <source>
        <dbReference type="ARBA" id="ARBA00023136"/>
    </source>
</evidence>
<keyword evidence="8" id="KW-1185">Reference proteome</keyword>
<organism evidence="7 8">
    <name type="scientific">Conidiobolus coronatus (strain ATCC 28846 / CBS 209.66 / NRRL 28638)</name>
    <name type="common">Delacroixia coronata</name>
    <dbReference type="NCBI Taxonomy" id="796925"/>
    <lineage>
        <taxon>Eukaryota</taxon>
        <taxon>Fungi</taxon>
        <taxon>Fungi incertae sedis</taxon>
        <taxon>Zoopagomycota</taxon>
        <taxon>Entomophthoromycotina</taxon>
        <taxon>Entomophthoromycetes</taxon>
        <taxon>Entomophthorales</taxon>
        <taxon>Ancylistaceae</taxon>
        <taxon>Conidiobolus</taxon>
    </lineage>
</organism>
<dbReference type="EMBL" id="KQ964525">
    <property type="protein sequence ID" value="KXN69737.1"/>
    <property type="molecule type" value="Genomic_DNA"/>
</dbReference>
<dbReference type="PANTHER" id="PTHR43243:SF4">
    <property type="entry name" value="CATIONIC AMINO ACID TRANSPORTER 4"/>
    <property type="match status" value="1"/>
</dbReference>
<evidence type="ECO:0000256" key="3">
    <source>
        <dbReference type="ARBA" id="ARBA00022692"/>
    </source>
</evidence>
<name>A0A137P3Z0_CONC2</name>
<proteinExistence type="predicted"/>
<evidence type="ECO:0000313" key="8">
    <source>
        <dbReference type="Proteomes" id="UP000070444"/>
    </source>
</evidence>